<dbReference type="Gene3D" id="1.10.10.10">
    <property type="entry name" value="Winged helix-like DNA-binding domain superfamily/Winged helix DNA-binding domain"/>
    <property type="match status" value="1"/>
</dbReference>
<dbReference type="InterPro" id="IPR036390">
    <property type="entry name" value="WH_DNA-bd_sf"/>
</dbReference>
<dbReference type="InterPro" id="IPR036388">
    <property type="entry name" value="WH-like_DNA-bd_sf"/>
</dbReference>
<reference evidence="4" key="1">
    <citation type="journal article" date="2019" name="Int. J. Syst. Evol. Microbiol.">
        <title>The Global Catalogue of Microorganisms (GCM) 10K type strain sequencing project: providing services to taxonomists for standard genome sequencing and annotation.</title>
        <authorList>
            <consortium name="The Broad Institute Genomics Platform"/>
            <consortium name="The Broad Institute Genome Sequencing Center for Infectious Disease"/>
            <person name="Wu L."/>
            <person name="Ma J."/>
        </authorList>
    </citation>
    <scope>NUCLEOTIDE SEQUENCE [LARGE SCALE GENOMIC DNA]</scope>
    <source>
        <strain evidence="4">JCM 14304</strain>
    </source>
</reference>
<evidence type="ECO:0000313" key="4">
    <source>
        <dbReference type="Proteomes" id="UP001500190"/>
    </source>
</evidence>
<dbReference type="SUPFAM" id="SSF46785">
    <property type="entry name" value="Winged helix' DNA-binding domain"/>
    <property type="match status" value="1"/>
</dbReference>
<protein>
    <submittedName>
        <fullName evidence="3">Helix-turn-helix domain-containing protein</fullName>
    </submittedName>
</protein>
<dbReference type="Proteomes" id="UP001500190">
    <property type="component" value="Unassembled WGS sequence"/>
</dbReference>
<dbReference type="RefSeq" id="WP_344194699.1">
    <property type="nucleotide sequence ID" value="NZ_BAAAND010000008.1"/>
</dbReference>
<proteinExistence type="predicted"/>
<accession>A0ABP4PXL5</accession>
<dbReference type="InterPro" id="IPR005471">
    <property type="entry name" value="Tscrpt_reg_IclR_N"/>
</dbReference>
<evidence type="ECO:0000259" key="2">
    <source>
        <dbReference type="Pfam" id="PF09339"/>
    </source>
</evidence>
<comment type="caution">
    <text evidence="3">The sequence shown here is derived from an EMBL/GenBank/DDBJ whole genome shotgun (WGS) entry which is preliminary data.</text>
</comment>
<evidence type="ECO:0000256" key="1">
    <source>
        <dbReference type="SAM" id="MobiDB-lite"/>
    </source>
</evidence>
<feature type="compositionally biased region" description="Low complexity" evidence="1">
    <location>
        <begin position="95"/>
        <end position="105"/>
    </location>
</feature>
<dbReference type="EMBL" id="BAAAND010000008">
    <property type="protein sequence ID" value="GAA1594431.1"/>
    <property type="molecule type" value="Genomic_DNA"/>
</dbReference>
<dbReference type="Pfam" id="PF09339">
    <property type="entry name" value="HTH_IclR"/>
    <property type="match status" value="1"/>
</dbReference>
<feature type="domain" description="HTH iclR-type" evidence="2">
    <location>
        <begin position="8"/>
        <end position="52"/>
    </location>
</feature>
<feature type="region of interest" description="Disordered" evidence="1">
    <location>
        <begin position="95"/>
        <end position="122"/>
    </location>
</feature>
<evidence type="ECO:0000313" key="3">
    <source>
        <dbReference type="EMBL" id="GAA1594431.1"/>
    </source>
</evidence>
<name>A0ABP4PXL5_9ACTN</name>
<sequence length="210" mass="22796">MAETGRRAEVLRVLRDADRPMGIPEIAERLGVHVNTARFHLDTLVGNGQAERTTGDRGGPGRPPLMFQAVRRMDPLGPRQYRLLAEILTANLAATPNPTAQATTAGRQWGRTQPPSLAAPPEAGESVGMLIEMLDELGFAPQQLPGDGALRLGLRQCPFLELAEDRSDIVCAIHLGLMQGAMESWQSPLTVDTLRPFAQPDLCIAHLARK</sequence>
<gene>
    <name evidence="3" type="ORF">GCM10009742_46390</name>
</gene>
<keyword evidence="4" id="KW-1185">Reference proteome</keyword>
<organism evidence="3 4">
    <name type="scientific">Kribbella karoonensis</name>
    <dbReference type="NCBI Taxonomy" id="324851"/>
    <lineage>
        <taxon>Bacteria</taxon>
        <taxon>Bacillati</taxon>
        <taxon>Actinomycetota</taxon>
        <taxon>Actinomycetes</taxon>
        <taxon>Propionibacteriales</taxon>
        <taxon>Kribbellaceae</taxon>
        <taxon>Kribbella</taxon>
    </lineage>
</organism>